<comment type="similarity">
    <text evidence="7">Belongs to the TonB-dependent receptor family.</text>
</comment>
<dbReference type="InterPro" id="IPR023997">
    <property type="entry name" value="TonB-dep_OMP_SusC/RagA_CS"/>
</dbReference>
<dbReference type="Gene3D" id="2.60.40.1120">
    <property type="entry name" value="Carboxypeptidase-like, regulatory domain"/>
    <property type="match status" value="1"/>
</dbReference>
<evidence type="ECO:0000256" key="2">
    <source>
        <dbReference type="ARBA" id="ARBA00022448"/>
    </source>
</evidence>
<dbReference type="SUPFAM" id="SSF56935">
    <property type="entry name" value="Porins"/>
    <property type="match status" value="1"/>
</dbReference>
<dbReference type="FunFam" id="2.170.130.10:FF:000003">
    <property type="entry name" value="SusC/RagA family TonB-linked outer membrane protein"/>
    <property type="match status" value="1"/>
</dbReference>
<dbReference type="InterPro" id="IPR036942">
    <property type="entry name" value="Beta-barrel_TonB_sf"/>
</dbReference>
<evidence type="ECO:0000256" key="6">
    <source>
        <dbReference type="ARBA" id="ARBA00023237"/>
    </source>
</evidence>
<feature type="chain" id="PRO_5035166651" evidence="8">
    <location>
        <begin position="22"/>
        <end position="1012"/>
    </location>
</feature>
<reference evidence="10" key="1">
    <citation type="journal article" date="2014" name="Int. J. Syst. Evol. Microbiol.">
        <title>Complete genome sequence of Corynebacterium casei LMG S-19264T (=DSM 44701T), isolated from a smear-ripened cheese.</title>
        <authorList>
            <consortium name="US DOE Joint Genome Institute (JGI-PGF)"/>
            <person name="Walter F."/>
            <person name="Albersmeier A."/>
            <person name="Kalinowski J."/>
            <person name="Ruckert C."/>
        </authorList>
    </citation>
    <scope>NUCLEOTIDE SEQUENCE</scope>
    <source>
        <strain evidence="10">CGMCC 1.15448</strain>
    </source>
</reference>
<dbReference type="InterPro" id="IPR012910">
    <property type="entry name" value="Plug_dom"/>
</dbReference>
<evidence type="ECO:0000256" key="8">
    <source>
        <dbReference type="SAM" id="SignalP"/>
    </source>
</evidence>
<dbReference type="InterPro" id="IPR037066">
    <property type="entry name" value="Plug_dom_sf"/>
</dbReference>
<keyword evidence="5 7" id="KW-0472">Membrane</keyword>
<dbReference type="Pfam" id="PF13715">
    <property type="entry name" value="CarbopepD_reg_2"/>
    <property type="match status" value="1"/>
</dbReference>
<proteinExistence type="inferred from homology"/>
<dbReference type="GO" id="GO:0009279">
    <property type="term" value="C:cell outer membrane"/>
    <property type="evidence" value="ECO:0007669"/>
    <property type="project" value="UniProtKB-SubCell"/>
</dbReference>
<feature type="domain" description="TonB-dependent receptor plug" evidence="9">
    <location>
        <begin position="115"/>
        <end position="221"/>
    </location>
</feature>
<gene>
    <name evidence="10" type="ORF">GCM10011511_10860</name>
</gene>
<keyword evidence="6 7" id="KW-0998">Cell outer membrane</keyword>
<dbReference type="Gene3D" id="2.170.130.10">
    <property type="entry name" value="TonB-dependent receptor, plug domain"/>
    <property type="match status" value="1"/>
</dbReference>
<name>A0A8J2U9X6_9BACT</name>
<evidence type="ECO:0000256" key="4">
    <source>
        <dbReference type="ARBA" id="ARBA00022692"/>
    </source>
</evidence>
<dbReference type="Gene3D" id="2.40.170.20">
    <property type="entry name" value="TonB-dependent receptor, beta-barrel domain"/>
    <property type="match status" value="1"/>
</dbReference>
<evidence type="ECO:0000256" key="3">
    <source>
        <dbReference type="ARBA" id="ARBA00022452"/>
    </source>
</evidence>
<dbReference type="SUPFAM" id="SSF49464">
    <property type="entry name" value="Carboxypeptidase regulatory domain-like"/>
    <property type="match status" value="1"/>
</dbReference>
<keyword evidence="3 7" id="KW-1134">Transmembrane beta strand</keyword>
<dbReference type="Pfam" id="PF07715">
    <property type="entry name" value="Plug"/>
    <property type="match status" value="1"/>
</dbReference>
<dbReference type="AlphaFoldDB" id="A0A8J2U9X6"/>
<feature type="signal peptide" evidence="8">
    <location>
        <begin position="1"/>
        <end position="21"/>
    </location>
</feature>
<dbReference type="NCBIfam" id="TIGR04056">
    <property type="entry name" value="OMP_RagA_SusC"/>
    <property type="match status" value="1"/>
</dbReference>
<organism evidence="10 11">
    <name type="scientific">Puia dinghuensis</name>
    <dbReference type="NCBI Taxonomy" id="1792502"/>
    <lineage>
        <taxon>Bacteria</taxon>
        <taxon>Pseudomonadati</taxon>
        <taxon>Bacteroidota</taxon>
        <taxon>Chitinophagia</taxon>
        <taxon>Chitinophagales</taxon>
        <taxon>Chitinophagaceae</taxon>
        <taxon>Puia</taxon>
    </lineage>
</organism>
<dbReference type="NCBIfam" id="TIGR04057">
    <property type="entry name" value="SusC_RagA_signa"/>
    <property type="match status" value="1"/>
</dbReference>
<evidence type="ECO:0000259" key="9">
    <source>
        <dbReference type="Pfam" id="PF07715"/>
    </source>
</evidence>
<comment type="caution">
    <text evidence="10">The sequence shown here is derived from an EMBL/GenBank/DDBJ whole genome shotgun (WGS) entry which is preliminary data.</text>
</comment>
<keyword evidence="8" id="KW-0732">Signal</keyword>
<keyword evidence="2 7" id="KW-0813">Transport</keyword>
<dbReference type="Proteomes" id="UP000607559">
    <property type="component" value="Unassembled WGS sequence"/>
</dbReference>
<accession>A0A8J2U9X6</accession>
<sequence length="1012" mass="111187">MKLCLLLCLLLQLAAITVVRAQSIRISGFVKDENGLPMKGATISVKGANTSALTDSAGNYVITAPGEQSVLIFSYSGYEKIEARVDHRSRVDIRMQISRTSLDDVVVVGYGTQKKADLTGAIATVSGADLNKRVATDPTQLLQGKLPGLSLTQASGEAGNESPTLLVRGYGSYGSSNSPLVIVDGLPGSLTALDPQNIASVTLLKDAASAAIYGSRAANGVILVTTKQGAGGKFQLSYDYNIGITKATALPNLDYNSLDYMTMYNQAATNSGSPTLFTAPQIAAYTNPTDKHLYPSYNWLKAVMQTVDVQTHHLGLTGGHNGTTYNVGLGFVDQPDVMIGFAYKKYNLQFNLTSKINDKITFGSSLTLNYSIRSYPEDGSQDLFLSTLSQSPLYGPVLPDGSGRYTAETYPNITPNKNPVAVARTANSSVNDFFEQGNVYLNVKLAKGLEWKTSGGFNFDFQKTYVYKPVVNLYYWQAAPNDVPVRTLDVGGQGLSVNETNYIYPVGYTQLTYDTRWKDHHFKLLGGTQTEYYKNQSLGAARVVYPDNSLQEINAGSTGAQSNSGSAYEWSLLSYYGRFNYDFENKYLLEANARYDASSRFPPANRWAFFPSVSLGWVASREHFLENIDFLSNLKLRGSWGTLGNQNIGNYPYQNVYVTGSSYPYTSTGLTSGAVQTALTDQTIKWETTRVFDFGADLSVFKNRLSLTFDWYNKLTYGILAQQVLPAYIGLTPPTVNNGKMRNTGIEVSAQYSDHVGEFSYSVGGTLQANKNVLVKYGPPNIGSTTIDREGQPYGSFYLYEYAGIFQSTDEIAKSPYQPYKPVPGTFKFKDLDGNDSITANDRAVVSGIFPKYEYSFNVNAGWKNFDLTVFFYGSQGQKQYVTGWGIQPFDQGSVPTKDWLNAWTPQHPSTTLPLLYITGTGNVSSNISTPSTYYLKDASFLRIKNVQLGYNLPSRMARRAAMSALRLYFAADNLLTFTKFPGLDPERVVTNGRYVAHPQNKVFSFGVRAVF</sequence>
<evidence type="ECO:0000313" key="11">
    <source>
        <dbReference type="Proteomes" id="UP000607559"/>
    </source>
</evidence>
<keyword evidence="11" id="KW-1185">Reference proteome</keyword>
<reference evidence="10" key="2">
    <citation type="submission" date="2020-09" db="EMBL/GenBank/DDBJ databases">
        <authorList>
            <person name="Sun Q."/>
            <person name="Zhou Y."/>
        </authorList>
    </citation>
    <scope>NUCLEOTIDE SEQUENCE</scope>
    <source>
        <strain evidence="10">CGMCC 1.15448</strain>
    </source>
</reference>
<dbReference type="RefSeq" id="WP_188929310.1">
    <property type="nucleotide sequence ID" value="NZ_BMJC01000001.1"/>
</dbReference>
<dbReference type="InterPro" id="IPR023996">
    <property type="entry name" value="TonB-dep_OMP_SusC/RagA"/>
</dbReference>
<evidence type="ECO:0000256" key="5">
    <source>
        <dbReference type="ARBA" id="ARBA00023136"/>
    </source>
</evidence>
<evidence type="ECO:0000256" key="1">
    <source>
        <dbReference type="ARBA" id="ARBA00004571"/>
    </source>
</evidence>
<dbReference type="PROSITE" id="PS52016">
    <property type="entry name" value="TONB_DEPENDENT_REC_3"/>
    <property type="match status" value="1"/>
</dbReference>
<dbReference type="EMBL" id="BMJC01000001">
    <property type="protein sequence ID" value="GGA89461.1"/>
    <property type="molecule type" value="Genomic_DNA"/>
</dbReference>
<dbReference type="InterPro" id="IPR039426">
    <property type="entry name" value="TonB-dep_rcpt-like"/>
</dbReference>
<dbReference type="InterPro" id="IPR008969">
    <property type="entry name" value="CarboxyPept-like_regulatory"/>
</dbReference>
<evidence type="ECO:0000256" key="7">
    <source>
        <dbReference type="PROSITE-ProRule" id="PRU01360"/>
    </source>
</evidence>
<protein>
    <submittedName>
        <fullName evidence="10">SusC/RagA family TonB-linked outer membrane protein</fullName>
    </submittedName>
</protein>
<comment type="subcellular location">
    <subcellularLocation>
        <location evidence="1 7">Cell outer membrane</location>
        <topology evidence="1 7">Multi-pass membrane protein</topology>
    </subcellularLocation>
</comment>
<evidence type="ECO:0000313" key="10">
    <source>
        <dbReference type="EMBL" id="GGA89461.1"/>
    </source>
</evidence>
<keyword evidence="4 7" id="KW-0812">Transmembrane</keyword>